<comment type="pathway">
    <text evidence="4">Amino-acid degradation; L-threonine degradation via propanoate pathway; propanoate from L-threonine: step 1/4.</text>
</comment>
<evidence type="ECO:0000256" key="13">
    <source>
        <dbReference type="ARBA" id="ARBA00025527"/>
    </source>
</evidence>
<dbReference type="SUPFAM" id="SSF53686">
    <property type="entry name" value="Tryptophan synthase beta subunit-like PLP-dependent enzymes"/>
    <property type="match status" value="1"/>
</dbReference>
<comment type="catalytic activity">
    <reaction evidence="1">
        <text>L-threonine = 2-oxobutanoate + NH4(+)</text>
        <dbReference type="Rhea" id="RHEA:22108"/>
        <dbReference type="ChEBI" id="CHEBI:16763"/>
        <dbReference type="ChEBI" id="CHEBI:28938"/>
        <dbReference type="ChEBI" id="CHEBI:57926"/>
        <dbReference type="EC" id="4.3.1.19"/>
    </reaction>
</comment>
<dbReference type="PANTHER" id="PTHR48078">
    <property type="entry name" value="THREONINE DEHYDRATASE, MITOCHONDRIAL-RELATED"/>
    <property type="match status" value="1"/>
</dbReference>
<keyword evidence="11" id="KW-0663">Pyridoxal phosphate</keyword>
<comment type="cofactor">
    <cofactor evidence="2">
        <name>pyridoxal 5'-phosphate</name>
        <dbReference type="ChEBI" id="CHEBI:597326"/>
    </cofactor>
</comment>
<dbReference type="PANTHER" id="PTHR48078:SF6">
    <property type="entry name" value="L-THREONINE DEHYDRATASE CATABOLIC TDCB"/>
    <property type="match status" value="1"/>
</dbReference>
<dbReference type="GO" id="GO:0006565">
    <property type="term" value="P:L-serine catabolic process"/>
    <property type="evidence" value="ECO:0007669"/>
    <property type="project" value="TreeGrafter"/>
</dbReference>
<proteinExistence type="inferred from homology"/>
<dbReference type="AlphaFoldDB" id="A0A7Z0D338"/>
<keyword evidence="17" id="KW-1185">Reference proteome</keyword>
<dbReference type="InterPro" id="IPR036052">
    <property type="entry name" value="TrpB-like_PALP_sf"/>
</dbReference>
<dbReference type="SUPFAM" id="SSF55021">
    <property type="entry name" value="ACT-like"/>
    <property type="match status" value="1"/>
</dbReference>
<dbReference type="EMBL" id="JACBZP010000001">
    <property type="protein sequence ID" value="NYI67991.1"/>
    <property type="molecule type" value="Genomic_DNA"/>
</dbReference>
<keyword evidence="10" id="KW-0028">Amino-acid biosynthesis</keyword>
<dbReference type="InterPro" id="IPR045865">
    <property type="entry name" value="ACT-like_dom_sf"/>
</dbReference>
<dbReference type="EC" id="4.3.1.19" evidence="7"/>
<dbReference type="GO" id="GO:0009097">
    <property type="term" value="P:isoleucine biosynthetic process"/>
    <property type="evidence" value="ECO:0007669"/>
    <property type="project" value="UniProtKB-UniPathway"/>
</dbReference>
<comment type="pathway">
    <text evidence="3">Amino-acid biosynthesis; L-isoleucine biosynthesis; 2-oxobutanoate from L-threonine: step 1/1.</text>
</comment>
<dbReference type="PROSITE" id="PS51671">
    <property type="entry name" value="ACT"/>
    <property type="match status" value="1"/>
</dbReference>
<dbReference type="GO" id="GO:0030170">
    <property type="term" value="F:pyridoxal phosphate binding"/>
    <property type="evidence" value="ECO:0007669"/>
    <property type="project" value="InterPro"/>
</dbReference>
<evidence type="ECO:0000256" key="6">
    <source>
        <dbReference type="ARBA" id="ARBA00011447"/>
    </source>
</evidence>
<evidence type="ECO:0000256" key="2">
    <source>
        <dbReference type="ARBA" id="ARBA00001933"/>
    </source>
</evidence>
<dbReference type="InterPro" id="IPR002912">
    <property type="entry name" value="ACT_dom"/>
</dbReference>
<comment type="caution">
    <text evidence="16">The sequence shown here is derived from an EMBL/GenBank/DDBJ whole genome shotgun (WGS) entry which is preliminary data.</text>
</comment>
<evidence type="ECO:0000256" key="10">
    <source>
        <dbReference type="ARBA" id="ARBA00022624"/>
    </source>
</evidence>
<dbReference type="InterPro" id="IPR050147">
    <property type="entry name" value="Ser/Thr_Dehydratase"/>
</dbReference>
<feature type="domain" description="ACT" evidence="15">
    <location>
        <begin position="337"/>
        <end position="415"/>
    </location>
</feature>
<dbReference type="InterPro" id="IPR005789">
    <property type="entry name" value="Thr_deHydtase_catblc"/>
</dbReference>
<sequence length="417" mass="42602">MVDLSDIRDAAARLQGTIAATPLERSRALSGGPVGSVYLKCENLQRTGSFKIRGALNRISRLSDSERGAGVVAASAGNHAQGVALASALEGTAATIFMPEGAALPKIAATESYGAEVKIAGSNVDEAMAAAKDFADTTSAMLIPPFDNHDIVAGQGTVGLEILDQLPTTSTIVVSLGGGGLLAGIACAVKSLAAEHGRTIRVVGVQAEAAAAWPASLETGRPVALAGMDTMADGIAVGRPGDIPFELIRRLVDDVVTVSEEALSSALLLLHERAKLTVEPAGAAAAAAVMERPRDVAGSNGSAGGDTVAVVSGGNIDPLLMLRLLRHGLSAAGRYLHLTVRIPDHPGALAGLLEVLAAHDTNILEISHVRTGRRLGAHEVSVDLQVETRGADHCRTVIAAIGAAGYAVHVEEGDREV</sequence>
<keyword evidence="10" id="KW-0100">Branched-chain amino acid biosynthesis</keyword>
<evidence type="ECO:0000313" key="17">
    <source>
        <dbReference type="Proteomes" id="UP000539111"/>
    </source>
</evidence>
<comment type="similarity">
    <text evidence="5">Belongs to the serine/threonine dehydratase family.</text>
</comment>
<name>A0A7Z0D338_9MICO</name>
<evidence type="ECO:0000259" key="15">
    <source>
        <dbReference type="PROSITE" id="PS51671"/>
    </source>
</evidence>
<evidence type="ECO:0000256" key="14">
    <source>
        <dbReference type="ARBA" id="ARBA00031427"/>
    </source>
</evidence>
<dbReference type="UniPathway" id="UPA00047">
    <property type="reaction ID" value="UER00054"/>
</dbReference>
<dbReference type="GO" id="GO:0006567">
    <property type="term" value="P:L-threonine catabolic process"/>
    <property type="evidence" value="ECO:0007669"/>
    <property type="project" value="InterPro"/>
</dbReference>
<dbReference type="CDD" id="cd04886">
    <property type="entry name" value="ACT_ThrD-II-like"/>
    <property type="match status" value="1"/>
</dbReference>
<dbReference type="InterPro" id="IPR001926">
    <property type="entry name" value="TrpB-like_PALP"/>
</dbReference>
<dbReference type="NCBIfam" id="TIGR01127">
    <property type="entry name" value="ilvA_1Cterm"/>
    <property type="match status" value="1"/>
</dbReference>
<evidence type="ECO:0000256" key="5">
    <source>
        <dbReference type="ARBA" id="ARBA00010869"/>
    </source>
</evidence>
<accession>A0A7Z0D338</accession>
<dbReference type="PROSITE" id="PS00165">
    <property type="entry name" value="DEHYDRATASE_SER_THR"/>
    <property type="match status" value="1"/>
</dbReference>
<evidence type="ECO:0000256" key="7">
    <source>
        <dbReference type="ARBA" id="ARBA00012096"/>
    </source>
</evidence>
<evidence type="ECO:0000256" key="12">
    <source>
        <dbReference type="ARBA" id="ARBA00023239"/>
    </source>
</evidence>
<evidence type="ECO:0000256" key="11">
    <source>
        <dbReference type="ARBA" id="ARBA00022898"/>
    </source>
</evidence>
<dbReference type="Proteomes" id="UP000539111">
    <property type="component" value="Unassembled WGS sequence"/>
</dbReference>
<reference evidence="16 17" key="1">
    <citation type="submission" date="2020-07" db="EMBL/GenBank/DDBJ databases">
        <title>Sequencing the genomes of 1000 actinobacteria strains.</title>
        <authorList>
            <person name="Klenk H.-P."/>
        </authorList>
    </citation>
    <scope>NUCLEOTIDE SEQUENCE [LARGE SCALE GENOMIC DNA]</scope>
    <source>
        <strain evidence="16 17">DSM 26341</strain>
    </source>
</reference>
<evidence type="ECO:0000256" key="1">
    <source>
        <dbReference type="ARBA" id="ARBA00001274"/>
    </source>
</evidence>
<dbReference type="FunFam" id="3.40.50.1100:FF:000005">
    <property type="entry name" value="Threonine dehydratase catabolic"/>
    <property type="match status" value="1"/>
</dbReference>
<keyword evidence="12 16" id="KW-0456">Lyase</keyword>
<comment type="function">
    <text evidence="13">Catalyzes the anaerobic formation of alpha-ketobutyrate and ammonia from threonine in a two-step reaction. The first step involved a dehydration of threonine and a production of enamine intermediates (aminocrotonate), which tautomerizes to its imine form (iminobutyrate). Both intermediates are unstable and short-lived. The second step is the nonenzymatic hydrolysis of the enamine/imine intermediates to form 2-ketobutyrate and free ammonia. In the low water environment of the cell, the second step is accelerated by RidA.</text>
</comment>
<dbReference type="GO" id="GO:0003941">
    <property type="term" value="F:L-serine ammonia-lyase activity"/>
    <property type="evidence" value="ECO:0007669"/>
    <property type="project" value="TreeGrafter"/>
</dbReference>
<keyword evidence="10" id="KW-0412">Isoleucine biosynthesis</keyword>
<dbReference type="Gene3D" id="3.40.50.1100">
    <property type="match status" value="2"/>
</dbReference>
<gene>
    <name evidence="16" type="ORF">BJY26_002297</name>
</gene>
<dbReference type="Pfam" id="PF00291">
    <property type="entry name" value="PALP"/>
    <property type="match status" value="1"/>
</dbReference>
<organism evidence="16 17">
    <name type="scientific">Spelaeicoccus albus</name>
    <dbReference type="NCBI Taxonomy" id="1280376"/>
    <lineage>
        <taxon>Bacteria</taxon>
        <taxon>Bacillati</taxon>
        <taxon>Actinomycetota</taxon>
        <taxon>Actinomycetes</taxon>
        <taxon>Micrococcales</taxon>
        <taxon>Brevibacteriaceae</taxon>
        <taxon>Spelaeicoccus</taxon>
    </lineage>
</organism>
<dbReference type="InterPro" id="IPR000634">
    <property type="entry name" value="Ser/Thr_deHydtase_PyrdxlP-BS"/>
</dbReference>
<comment type="subunit">
    <text evidence="6">In the native structure, TdcB is in a dimeric form, whereas in the TdcB-AMP complex, it exists in a tetrameric form (dimer of dimers).</text>
</comment>
<dbReference type="GO" id="GO:0004794">
    <property type="term" value="F:threonine deaminase activity"/>
    <property type="evidence" value="ECO:0007669"/>
    <property type="project" value="UniProtKB-EC"/>
</dbReference>
<evidence type="ECO:0000256" key="8">
    <source>
        <dbReference type="ARBA" id="ARBA00022248"/>
    </source>
</evidence>
<keyword evidence="9" id="KW-0021">Allosteric enzyme</keyword>
<dbReference type="InterPro" id="IPR044561">
    <property type="entry name" value="ACT_ThrD-II-like"/>
</dbReference>
<dbReference type="Gene3D" id="3.30.70.260">
    <property type="match status" value="1"/>
</dbReference>
<evidence type="ECO:0000256" key="4">
    <source>
        <dbReference type="ARBA" id="ARBA00004958"/>
    </source>
</evidence>
<dbReference type="CDD" id="cd01562">
    <property type="entry name" value="Thr-dehyd"/>
    <property type="match status" value="1"/>
</dbReference>
<evidence type="ECO:0000313" key="16">
    <source>
        <dbReference type="EMBL" id="NYI67991.1"/>
    </source>
</evidence>
<protein>
    <recommendedName>
        <fullName evidence="8">L-threonine dehydratase catabolic TdcB</fullName>
        <ecNumber evidence="7">4.3.1.19</ecNumber>
    </recommendedName>
    <alternativeName>
        <fullName evidence="14">Threonine deaminase</fullName>
    </alternativeName>
</protein>
<evidence type="ECO:0000256" key="9">
    <source>
        <dbReference type="ARBA" id="ARBA00022533"/>
    </source>
</evidence>
<dbReference type="RefSeq" id="WP_179428381.1">
    <property type="nucleotide sequence ID" value="NZ_JACBZP010000001.1"/>
</dbReference>
<evidence type="ECO:0000256" key="3">
    <source>
        <dbReference type="ARBA" id="ARBA00004810"/>
    </source>
</evidence>